<dbReference type="InterPro" id="IPR025166">
    <property type="entry name" value="Integrase_DNA_bind_dom"/>
</dbReference>
<dbReference type="PANTHER" id="PTHR30629:SF2">
    <property type="entry name" value="PROPHAGE INTEGRASE INTS-RELATED"/>
    <property type="match status" value="1"/>
</dbReference>
<keyword evidence="3" id="KW-0238">DNA-binding</keyword>
<dbReference type="PROSITE" id="PS51898">
    <property type="entry name" value="TYR_RECOMBINASE"/>
    <property type="match status" value="1"/>
</dbReference>
<proteinExistence type="inferred from homology"/>
<dbReference type="Gene3D" id="1.10.443.10">
    <property type="entry name" value="Intergrase catalytic core"/>
    <property type="match status" value="1"/>
</dbReference>
<dbReference type="PANTHER" id="PTHR30629">
    <property type="entry name" value="PROPHAGE INTEGRASE"/>
    <property type="match status" value="1"/>
</dbReference>
<protein>
    <submittedName>
        <fullName evidence="6">Integrase</fullName>
    </submittedName>
</protein>
<dbReference type="InterPro" id="IPR010998">
    <property type="entry name" value="Integrase_recombinase_N"/>
</dbReference>
<dbReference type="InterPro" id="IPR050808">
    <property type="entry name" value="Phage_Integrase"/>
</dbReference>
<dbReference type="RefSeq" id="WP_094098112.1">
    <property type="nucleotide sequence ID" value="NZ_CP021361.1"/>
</dbReference>
<dbReference type="Gene3D" id="3.30.160.390">
    <property type="entry name" value="Integrase, DNA-binding domain"/>
    <property type="match status" value="1"/>
</dbReference>
<evidence type="ECO:0000256" key="2">
    <source>
        <dbReference type="ARBA" id="ARBA00022908"/>
    </source>
</evidence>
<dbReference type="GO" id="GO:0003677">
    <property type="term" value="F:DNA binding"/>
    <property type="evidence" value="ECO:0007669"/>
    <property type="project" value="UniProtKB-KW"/>
</dbReference>
<evidence type="ECO:0000256" key="3">
    <source>
        <dbReference type="ARBA" id="ARBA00023125"/>
    </source>
</evidence>
<dbReference type="Gene3D" id="1.10.150.130">
    <property type="match status" value="1"/>
</dbReference>
<evidence type="ECO:0000256" key="4">
    <source>
        <dbReference type="ARBA" id="ARBA00023172"/>
    </source>
</evidence>
<dbReference type="InterPro" id="IPR013762">
    <property type="entry name" value="Integrase-like_cat_sf"/>
</dbReference>
<comment type="similarity">
    <text evidence="1">Belongs to the 'phage' integrase family.</text>
</comment>
<dbReference type="CDD" id="cd00801">
    <property type="entry name" value="INT_P4_C"/>
    <property type="match status" value="1"/>
</dbReference>
<dbReference type="Pfam" id="PF22022">
    <property type="entry name" value="Phage_int_M"/>
    <property type="match status" value="1"/>
</dbReference>
<evidence type="ECO:0000313" key="7">
    <source>
        <dbReference type="Proteomes" id="UP000194432"/>
    </source>
</evidence>
<keyword evidence="4" id="KW-0233">DNA recombination</keyword>
<dbReference type="AlphaFoldDB" id="A0A240U455"/>
<name>A0A240U455_9BURK</name>
<dbReference type="SUPFAM" id="SSF56349">
    <property type="entry name" value="DNA breaking-rejoining enzymes"/>
    <property type="match status" value="1"/>
</dbReference>
<dbReference type="Proteomes" id="UP000194432">
    <property type="component" value="Chromosome 1"/>
</dbReference>
<dbReference type="GO" id="GO:0015074">
    <property type="term" value="P:DNA integration"/>
    <property type="evidence" value="ECO:0007669"/>
    <property type="project" value="UniProtKB-KW"/>
</dbReference>
<dbReference type="GO" id="GO:0006310">
    <property type="term" value="P:DNA recombination"/>
    <property type="evidence" value="ECO:0007669"/>
    <property type="project" value="UniProtKB-KW"/>
</dbReference>
<dbReference type="Pfam" id="PF13356">
    <property type="entry name" value="Arm-DNA-bind_3"/>
    <property type="match status" value="1"/>
</dbReference>
<gene>
    <name evidence="6" type="ORF">CBP34_11695</name>
</gene>
<dbReference type="InterPro" id="IPR038488">
    <property type="entry name" value="Integrase_DNA-bd_sf"/>
</dbReference>
<accession>A0A240U455</accession>
<sequence>MPVKAKELGALAVSKIAQAKKTGMHAVGGVDGLLLQVTKTGATSWMLRAMIAGKRRGMGLGSYPAVGVAAAREKARAARQQIEEGLDPIERRQRVRREAVANRASTKTFDQCAKSMLEAKGLGWKNDKHRAQWSATLQTYASPILGSMPVNEIEMSHVLRVLSPIWVVKTETASRVRGRIEKVLDYATAHKYRQGLNPARWKGNLDAVLDKPGDVAKVKHHAALPIDDVPNFMVRLREAVGMGARALELTILTAARSGEVRGAKWEEFDLESGIWVVPAERMKAKKEHRVPLSRQAMTLLKAMPREDSVSLVFPAPRGGVLSDMTLTSVLRRMSVECTVHGFRSSFRDWAGDRTHHPRDMIEFALAHTLDDKTEATYRRSDALEKRRILMQEWADFVVVARHEIRTGHGKD</sequence>
<dbReference type="KEGG" id="acin:CBP34_11695"/>
<evidence type="ECO:0000259" key="5">
    <source>
        <dbReference type="PROSITE" id="PS51898"/>
    </source>
</evidence>
<dbReference type="EMBL" id="CP021361">
    <property type="protein sequence ID" value="ART52183.1"/>
    <property type="molecule type" value="Genomic_DNA"/>
</dbReference>
<organism evidence="6 7">
    <name type="scientific">Acidovorax carolinensis</name>
    <dbReference type="NCBI Taxonomy" id="553814"/>
    <lineage>
        <taxon>Bacteria</taxon>
        <taxon>Pseudomonadati</taxon>
        <taxon>Pseudomonadota</taxon>
        <taxon>Betaproteobacteria</taxon>
        <taxon>Burkholderiales</taxon>
        <taxon>Comamonadaceae</taxon>
        <taxon>Acidovorax</taxon>
    </lineage>
</organism>
<dbReference type="InterPro" id="IPR002104">
    <property type="entry name" value="Integrase_catalytic"/>
</dbReference>
<evidence type="ECO:0000313" key="6">
    <source>
        <dbReference type="EMBL" id="ART52183.1"/>
    </source>
</evidence>
<evidence type="ECO:0000256" key="1">
    <source>
        <dbReference type="ARBA" id="ARBA00008857"/>
    </source>
</evidence>
<dbReference type="InterPro" id="IPR011010">
    <property type="entry name" value="DNA_brk_join_enz"/>
</dbReference>
<feature type="domain" description="Tyr recombinase" evidence="5">
    <location>
        <begin position="219"/>
        <end position="390"/>
    </location>
</feature>
<keyword evidence="2" id="KW-0229">DNA integration</keyword>
<dbReference type="Pfam" id="PF00589">
    <property type="entry name" value="Phage_integrase"/>
    <property type="match status" value="1"/>
</dbReference>
<keyword evidence="7" id="KW-1185">Reference proteome</keyword>
<reference evidence="6 7" key="1">
    <citation type="submission" date="2017-05" db="EMBL/GenBank/DDBJ databases">
        <title>Polyphasic characterization of four soil-derived phenanthrene-degrading Acidovorax strains and proposal of Acidovorax phenanthrenivorans sp. nov.</title>
        <authorList>
            <person name="Singleton D.R."/>
            <person name="Lee J."/>
            <person name="Dickey A.N."/>
            <person name="Stroud A."/>
            <person name="Scholl E.H."/>
            <person name="Wright F.A."/>
            <person name="Aitken M.D."/>
        </authorList>
    </citation>
    <scope>NUCLEOTIDE SEQUENCE [LARGE SCALE GENOMIC DNA]</scope>
    <source>
        <strain evidence="6">NA3</strain>
    </source>
</reference>
<dbReference type="InterPro" id="IPR053876">
    <property type="entry name" value="Phage_int_M"/>
</dbReference>